<accession>A0A7G1N544</accession>
<dbReference type="KEGG" id="stui:GCM10017668_69790"/>
<organism evidence="1 3">
    <name type="scientific">Streptomyces tuirus</name>
    <dbReference type="NCBI Taxonomy" id="68278"/>
    <lineage>
        <taxon>Bacteria</taxon>
        <taxon>Bacillati</taxon>
        <taxon>Actinomycetota</taxon>
        <taxon>Actinomycetes</taxon>
        <taxon>Kitasatosporales</taxon>
        <taxon>Streptomycetaceae</taxon>
        <taxon>Streptomyces</taxon>
    </lineage>
</organism>
<evidence type="ECO:0000313" key="3">
    <source>
        <dbReference type="Proteomes" id="UP000516373"/>
    </source>
</evidence>
<reference evidence="1 3" key="1">
    <citation type="journal article" date="2014" name="Int. J. Syst. Evol. Microbiol.">
        <title>Complete genome sequence of Corynebacterium casei LMG S-19264T (=DSM 44701T), isolated from a smear-ripened cheese.</title>
        <authorList>
            <consortium name="US DOE Joint Genome Institute (JGI-PGF)"/>
            <person name="Walter F."/>
            <person name="Albersmeier A."/>
            <person name="Kalinowski J."/>
            <person name="Ruckert C."/>
        </authorList>
    </citation>
    <scope>NUCLEOTIDE SEQUENCE [LARGE SCALE GENOMIC DNA]</scope>
    <source>
        <strain evidence="1 3">JCM 4255</strain>
    </source>
</reference>
<dbReference type="EMBL" id="AP023439">
    <property type="protein sequence ID" value="BCL25136.1"/>
    <property type="molecule type" value="Genomic_DNA"/>
</dbReference>
<sequence length="58" mass="5754">MNTNLPAPGGGGSPRLSVLLLVAAAGVTAAQSEAWASALGTALTLYSVLTVGSQDRRN</sequence>
<protein>
    <submittedName>
        <fullName evidence="1">Uncharacterized protein</fullName>
    </submittedName>
</protein>
<evidence type="ECO:0000313" key="1">
    <source>
        <dbReference type="EMBL" id="BCL18163.1"/>
    </source>
</evidence>
<name>A0A7G1N544_9ACTN</name>
<dbReference type="RefSeq" id="WP_190895755.1">
    <property type="nucleotide sequence ID" value="NZ_AP023439.1"/>
</dbReference>
<dbReference type="KEGG" id="stui:GCM10017668_00060"/>
<evidence type="ECO:0000313" key="2">
    <source>
        <dbReference type="EMBL" id="BCL25136.1"/>
    </source>
</evidence>
<proteinExistence type="predicted"/>
<dbReference type="Proteomes" id="UP000516373">
    <property type="component" value="Chromosome"/>
</dbReference>
<dbReference type="AlphaFoldDB" id="A0A7G1N544"/>
<gene>
    <name evidence="1" type="ORF">GCM10017668_00060</name>
    <name evidence="2" type="ORF">GCM10017668_69790</name>
</gene>
<reference evidence="1" key="2">
    <citation type="submission" date="2020-09" db="EMBL/GenBank/DDBJ databases">
        <authorList>
            <person name="Sun Q."/>
            <person name="Ohkuma M."/>
        </authorList>
    </citation>
    <scope>NUCLEOTIDE SEQUENCE</scope>
    <source>
        <strain evidence="1">JCM 4255</strain>
    </source>
</reference>
<dbReference type="EMBL" id="AP023439">
    <property type="protein sequence ID" value="BCL18163.1"/>
    <property type="molecule type" value="Genomic_DNA"/>
</dbReference>